<keyword evidence="14" id="KW-0732">Signal</keyword>
<dbReference type="Gene3D" id="3.30.420.40">
    <property type="match status" value="2"/>
</dbReference>
<evidence type="ECO:0000256" key="13">
    <source>
        <dbReference type="SAM" id="MobiDB-lite"/>
    </source>
</evidence>
<gene>
    <name evidence="17" type="ORF">HJC23_007886</name>
</gene>
<evidence type="ECO:0000256" key="5">
    <source>
        <dbReference type="ARBA" id="ARBA00022737"/>
    </source>
</evidence>
<evidence type="ECO:0000256" key="4">
    <source>
        <dbReference type="ARBA" id="ARBA00022679"/>
    </source>
</evidence>
<proteinExistence type="inferred from homology"/>
<organism evidence="17 18">
    <name type="scientific">Cyclotella cryptica</name>
    <dbReference type="NCBI Taxonomy" id="29204"/>
    <lineage>
        <taxon>Eukaryota</taxon>
        <taxon>Sar</taxon>
        <taxon>Stramenopiles</taxon>
        <taxon>Ochrophyta</taxon>
        <taxon>Bacillariophyta</taxon>
        <taxon>Coscinodiscophyceae</taxon>
        <taxon>Thalassiosirophycidae</taxon>
        <taxon>Stephanodiscales</taxon>
        <taxon>Stephanodiscaceae</taxon>
        <taxon>Cyclotella</taxon>
    </lineage>
</organism>
<reference evidence="17 18" key="1">
    <citation type="journal article" date="2020" name="G3 (Bethesda)">
        <title>Improved Reference Genome for Cyclotella cryptica CCMP332, a Model for Cell Wall Morphogenesis, Salinity Adaptation, and Lipid Production in Diatoms (Bacillariophyta).</title>
        <authorList>
            <person name="Roberts W.R."/>
            <person name="Downey K.M."/>
            <person name="Ruck E.C."/>
            <person name="Traller J.C."/>
            <person name="Alverson A.J."/>
        </authorList>
    </citation>
    <scope>NUCLEOTIDE SEQUENCE [LARGE SCALE GENOMIC DNA]</scope>
    <source>
        <strain evidence="17 18">CCMP332</strain>
    </source>
</reference>
<dbReference type="PROSITE" id="PS51294">
    <property type="entry name" value="HTH_MYB"/>
    <property type="match status" value="2"/>
</dbReference>
<dbReference type="GO" id="GO:0005524">
    <property type="term" value="F:ATP binding"/>
    <property type="evidence" value="ECO:0007669"/>
    <property type="project" value="UniProtKB-KW"/>
</dbReference>
<feature type="compositionally biased region" description="Polar residues" evidence="13">
    <location>
        <begin position="1369"/>
        <end position="1387"/>
    </location>
</feature>
<dbReference type="InterPro" id="IPR018483">
    <property type="entry name" value="Carb_kinase_FGGY_CS"/>
</dbReference>
<dbReference type="InterPro" id="IPR018485">
    <property type="entry name" value="FGGY_C"/>
</dbReference>
<dbReference type="InterPro" id="IPR017930">
    <property type="entry name" value="Myb_dom"/>
</dbReference>
<evidence type="ECO:0000259" key="15">
    <source>
        <dbReference type="PROSITE" id="PS50090"/>
    </source>
</evidence>
<dbReference type="Gene3D" id="1.10.10.60">
    <property type="entry name" value="Homeodomain-like"/>
    <property type="match status" value="2"/>
</dbReference>
<evidence type="ECO:0000256" key="10">
    <source>
        <dbReference type="ARBA" id="ARBA00023125"/>
    </source>
</evidence>
<dbReference type="NCBIfam" id="TIGR01311">
    <property type="entry name" value="glycerol_kin"/>
    <property type="match status" value="1"/>
</dbReference>
<dbReference type="PANTHER" id="PTHR10196">
    <property type="entry name" value="SUGAR KINASE"/>
    <property type="match status" value="1"/>
</dbReference>
<dbReference type="SMART" id="SM00717">
    <property type="entry name" value="SANT"/>
    <property type="match status" value="3"/>
</dbReference>
<feature type="region of interest" description="Disordered" evidence="13">
    <location>
        <begin position="550"/>
        <end position="603"/>
    </location>
</feature>
<dbReference type="Pfam" id="PF00370">
    <property type="entry name" value="FGGY_N"/>
    <property type="match status" value="1"/>
</dbReference>
<dbReference type="EMBL" id="JABMIG020000001">
    <property type="protein sequence ID" value="KAL3805925.1"/>
    <property type="molecule type" value="Genomic_DNA"/>
</dbReference>
<dbReference type="PANTHER" id="PTHR10196:SF69">
    <property type="entry name" value="GLYCEROL KINASE"/>
    <property type="match status" value="1"/>
</dbReference>
<dbReference type="InterPro" id="IPR043129">
    <property type="entry name" value="ATPase_NBD"/>
</dbReference>
<protein>
    <recommendedName>
        <fullName evidence="3">glycerol kinase</fullName>
        <ecNumber evidence="3">2.7.1.30</ecNumber>
    </recommendedName>
    <alternativeName>
        <fullName evidence="11">ATP:glycerol 3-phosphotransferase</fullName>
    </alternativeName>
</protein>
<comment type="similarity">
    <text evidence="2 12">Belongs to the FGGY kinase family.</text>
</comment>
<dbReference type="GO" id="GO:0006071">
    <property type="term" value="P:glycerol metabolic process"/>
    <property type="evidence" value="ECO:0007669"/>
    <property type="project" value="UniProtKB-KW"/>
</dbReference>
<keyword evidence="18" id="KW-1185">Reference proteome</keyword>
<keyword evidence="10" id="KW-0238">DNA-binding</keyword>
<feature type="compositionally biased region" description="Basic and acidic residues" evidence="13">
    <location>
        <begin position="550"/>
        <end position="564"/>
    </location>
</feature>
<dbReference type="InterPro" id="IPR001005">
    <property type="entry name" value="SANT/Myb"/>
</dbReference>
<keyword evidence="6" id="KW-0547">Nucleotide-binding</keyword>
<feature type="domain" description="Myb-like" evidence="15">
    <location>
        <begin position="893"/>
        <end position="944"/>
    </location>
</feature>
<dbReference type="InterPro" id="IPR018484">
    <property type="entry name" value="FGGY_N"/>
</dbReference>
<dbReference type="FunFam" id="3.30.420.40:FF:000008">
    <property type="entry name" value="Glycerol kinase"/>
    <property type="match status" value="1"/>
</dbReference>
<evidence type="ECO:0000256" key="8">
    <source>
        <dbReference type="ARBA" id="ARBA00022798"/>
    </source>
</evidence>
<evidence type="ECO:0000256" key="3">
    <source>
        <dbReference type="ARBA" id="ARBA00012099"/>
    </source>
</evidence>
<evidence type="ECO:0000256" key="12">
    <source>
        <dbReference type="RuleBase" id="RU003733"/>
    </source>
</evidence>
<feature type="compositionally biased region" description="Basic and acidic residues" evidence="13">
    <location>
        <begin position="1356"/>
        <end position="1368"/>
    </location>
</feature>
<dbReference type="Pfam" id="PF02782">
    <property type="entry name" value="FGGY_C"/>
    <property type="match status" value="1"/>
</dbReference>
<keyword evidence="5" id="KW-0677">Repeat</keyword>
<feature type="compositionally biased region" description="Polar residues" evidence="13">
    <location>
        <begin position="1326"/>
        <end position="1338"/>
    </location>
</feature>
<feature type="compositionally biased region" description="Polar residues" evidence="13">
    <location>
        <begin position="717"/>
        <end position="751"/>
    </location>
</feature>
<dbReference type="Proteomes" id="UP001516023">
    <property type="component" value="Unassembled WGS sequence"/>
</dbReference>
<evidence type="ECO:0000256" key="7">
    <source>
        <dbReference type="ARBA" id="ARBA00022777"/>
    </source>
</evidence>
<dbReference type="Pfam" id="PF13921">
    <property type="entry name" value="Myb_DNA-bind_6"/>
    <property type="match status" value="1"/>
</dbReference>
<feature type="region of interest" description="Disordered" evidence="13">
    <location>
        <begin position="660"/>
        <end position="757"/>
    </location>
</feature>
<feature type="domain" description="Myb-like" evidence="15">
    <location>
        <begin position="841"/>
        <end position="892"/>
    </location>
</feature>
<dbReference type="PROSITE" id="PS50090">
    <property type="entry name" value="MYB_LIKE"/>
    <property type="match status" value="2"/>
</dbReference>
<evidence type="ECO:0000256" key="11">
    <source>
        <dbReference type="ARBA" id="ARBA00043149"/>
    </source>
</evidence>
<evidence type="ECO:0000256" key="2">
    <source>
        <dbReference type="ARBA" id="ARBA00009156"/>
    </source>
</evidence>
<keyword evidence="9" id="KW-0067">ATP-binding</keyword>
<dbReference type="PROSITE" id="PS00933">
    <property type="entry name" value="FGGY_KINASES_1"/>
    <property type="match status" value="1"/>
</dbReference>
<dbReference type="GO" id="GO:0004370">
    <property type="term" value="F:glycerol kinase activity"/>
    <property type="evidence" value="ECO:0007669"/>
    <property type="project" value="UniProtKB-EC"/>
</dbReference>
<feature type="compositionally biased region" description="Basic and acidic residues" evidence="13">
    <location>
        <begin position="695"/>
        <end position="713"/>
    </location>
</feature>
<feature type="chain" id="PRO_5044832053" description="glycerol kinase" evidence="14">
    <location>
        <begin position="24"/>
        <end position="1387"/>
    </location>
</feature>
<evidence type="ECO:0000256" key="6">
    <source>
        <dbReference type="ARBA" id="ARBA00022741"/>
    </source>
</evidence>
<feature type="domain" description="HTH myb-type" evidence="16">
    <location>
        <begin position="846"/>
        <end position="896"/>
    </location>
</feature>
<feature type="region of interest" description="Disordered" evidence="13">
    <location>
        <begin position="1326"/>
        <end position="1387"/>
    </location>
</feature>
<feature type="signal peptide" evidence="14">
    <location>
        <begin position="1"/>
        <end position="23"/>
    </location>
</feature>
<evidence type="ECO:0000313" key="18">
    <source>
        <dbReference type="Proteomes" id="UP001516023"/>
    </source>
</evidence>
<sequence length="1387" mass="151652">MLFCRHPSHLLAFLAVTIQPVKALSAGRSSSSYVGALDQGTSSTRFVIFNQNGDIVGLHQKEHTQHYPRPGWVEHDADEIYENALGCIVEAMKAAGLQSTDIASIGITNQRETTVVWDKNTGKPLHNAVVWNCVRTSEIVSEFQSRCGGVDGLREKTGLPISTYFSATKLRWLMENCNGLKEKAESGEAIFGTIDCWLTWKLTNGHHVTDITNAARTLLCNIGTLDWDDELLNSFHVPRSMLPQIEPSIGGNFGVIKNCDALTGVPIGAILGDQHAATFGQACFNVGDSKCTFGTGAFIMMNMGSARPKTGPIVSKRGLLTTPFYQIKGQPAVFAVEGAVAVAGSLIQWLRDNLEFGTSAKEIAALAATVPSSEGVRFVPAFNGLFAPHWREDARGIICGLTFFHTKAHIARAAIDAASFQTADVLDAMKLDSGINLASLKVDGGMTANPQLLQFLANILGTAVLQPKNLETTAAGVAYAAGLSIGLWKSLDEITLVHLDKSGVSRDGSREQKRHMGSMDLDVYVWTAAAAMWQGRISEGLIRGVEMADKQDGRPRNHSSREQQPHPPLYSTPANYPVMTPGHGTTMPSLGDKRPPPQAAPPRPMHYGMPMAHGRPPVHYPVGPPQARHPNMPHHPSPYMRHPMGPHPLMNQYPMPTAYTTGAASGVTRMPPKSASKPTPPAAKTVRAPQQQGRQQHEQQLQKEFKNTHENPKEYSTPKQQQQSIVGTSKPTLVSSRTPMNAHQPVPTFSSRPPRWTENEDENLKKIVGTLHPTLKDACLAHISPDSDKIRSIDWSAIASHHRLTKLERLKINPNTYCRKPAECMRRFIKLSGAAKGGAEKLGASKGPWTEEEDEKVRELVALYGPKRWSQIASELPGRIGKQCRERWHNHLNPEIKKSPWTEHEDRIIIQAQKDGIGNRWADISKMLPGRTDNSIKNHWNSSMKRKVEKYLYSKNINGKHDLIDADGNYLIGDDVEGCVRAARAQPIAKPGEIVKEEATPVTVQVGPAATPLTTSRKKRKTELNSLFSPAIAPKVASSSRTPIASVQDKQELLEFCRTLRGGYVNGIYRSAIERRKMAESTTVSGLGITKALSDLNLTQEERDRLPSFFKDHVSHNLAEYCAPPAASARKSNAASFKNEYSTPFQLSSYQTAASPMRKSVLSQPQLRPSPVMTKKERDAALDAAFMAFSPPPKMKLEAATPSRSPPPSNFSMPGSAFSSFSPFMSPNFTDAIIHGITMTPAIIRSSGEELTAPSSWECQDVFGETPNRNVECKVDVGPSNPGPWLPSAEELRSSDKSKDVDIDAQLQALDATDDNSLNTSLSFSDVLSPNDDASTKPTMAVTDSGPLRMRIKSSSRTDADLSTHHFDTWQSPINNMSQEANTNSGA</sequence>
<dbReference type="EC" id="2.7.1.30" evidence="3"/>
<accession>A0ABD3R081</accession>
<comment type="pathway">
    <text evidence="1">Polyol metabolism; glycerol degradation via glycerol kinase pathway; sn-glycerol 3-phosphate from glycerol: step 1/1.</text>
</comment>
<feature type="compositionally biased region" description="Low complexity" evidence="13">
    <location>
        <begin position="671"/>
        <end position="694"/>
    </location>
</feature>
<feature type="domain" description="HTH myb-type" evidence="16">
    <location>
        <begin position="897"/>
        <end position="948"/>
    </location>
</feature>
<keyword evidence="4 12" id="KW-0808">Transferase</keyword>
<evidence type="ECO:0000259" key="16">
    <source>
        <dbReference type="PROSITE" id="PS51294"/>
    </source>
</evidence>
<dbReference type="PROSITE" id="PS00445">
    <property type="entry name" value="FGGY_KINASES_2"/>
    <property type="match status" value="1"/>
</dbReference>
<dbReference type="CDD" id="cd07769">
    <property type="entry name" value="ASKHA_NBD_FGGY_GK"/>
    <property type="match status" value="1"/>
</dbReference>
<dbReference type="GO" id="GO:0003677">
    <property type="term" value="F:DNA binding"/>
    <property type="evidence" value="ECO:0007669"/>
    <property type="project" value="UniProtKB-KW"/>
</dbReference>
<keyword evidence="7 12" id="KW-0418">Kinase</keyword>
<evidence type="ECO:0000256" key="14">
    <source>
        <dbReference type="SAM" id="SignalP"/>
    </source>
</evidence>
<comment type="caution">
    <text evidence="17">The sequence shown here is derived from an EMBL/GenBank/DDBJ whole genome shotgun (WGS) entry which is preliminary data.</text>
</comment>
<dbReference type="InterPro" id="IPR009057">
    <property type="entry name" value="Homeodomain-like_sf"/>
</dbReference>
<keyword evidence="8" id="KW-0319">Glycerol metabolism</keyword>
<evidence type="ECO:0000256" key="1">
    <source>
        <dbReference type="ARBA" id="ARBA00005190"/>
    </source>
</evidence>
<dbReference type="SUPFAM" id="SSF46689">
    <property type="entry name" value="Homeodomain-like"/>
    <property type="match status" value="1"/>
</dbReference>
<dbReference type="FunFam" id="1.10.10.60:FF:000010">
    <property type="entry name" value="Transcriptional activator Myb isoform A"/>
    <property type="match status" value="1"/>
</dbReference>
<dbReference type="CDD" id="cd00167">
    <property type="entry name" value="SANT"/>
    <property type="match status" value="2"/>
</dbReference>
<dbReference type="SUPFAM" id="SSF53067">
    <property type="entry name" value="Actin-like ATPase domain"/>
    <property type="match status" value="2"/>
</dbReference>
<evidence type="ECO:0000256" key="9">
    <source>
        <dbReference type="ARBA" id="ARBA00022840"/>
    </source>
</evidence>
<dbReference type="NCBIfam" id="NF000756">
    <property type="entry name" value="PRK00047.1"/>
    <property type="match status" value="1"/>
</dbReference>
<name>A0ABD3R081_9STRA</name>
<dbReference type="InterPro" id="IPR005999">
    <property type="entry name" value="Glycerol_kin"/>
</dbReference>
<evidence type="ECO:0000313" key="17">
    <source>
        <dbReference type="EMBL" id="KAL3805925.1"/>
    </source>
</evidence>